<evidence type="ECO:0000256" key="1">
    <source>
        <dbReference type="SAM" id="MobiDB-lite"/>
    </source>
</evidence>
<organism evidence="2 3">
    <name type="scientific">Gigaspora margarita</name>
    <dbReference type="NCBI Taxonomy" id="4874"/>
    <lineage>
        <taxon>Eukaryota</taxon>
        <taxon>Fungi</taxon>
        <taxon>Fungi incertae sedis</taxon>
        <taxon>Mucoromycota</taxon>
        <taxon>Glomeromycotina</taxon>
        <taxon>Glomeromycetes</taxon>
        <taxon>Diversisporales</taxon>
        <taxon>Gigasporaceae</taxon>
        <taxon>Gigaspora</taxon>
    </lineage>
</organism>
<sequence>LSPKYLIAAHRFPSTRAKGRGPNLNMSHNMSSETMEEPGHSPYFNSGLTTGQLIVEYLRSLSAYTSKPSILGIHSSVNLSHKDDDDDIPSATTLGNESTSDKIGGYTGLTTSFYGEVV</sequence>
<feature type="region of interest" description="Disordered" evidence="1">
    <location>
        <begin position="78"/>
        <end position="101"/>
    </location>
</feature>
<dbReference type="Proteomes" id="UP000789901">
    <property type="component" value="Unassembled WGS sequence"/>
</dbReference>
<gene>
    <name evidence="2" type="ORF">GMARGA_LOCUS25055</name>
</gene>
<comment type="caution">
    <text evidence="2">The sequence shown here is derived from an EMBL/GenBank/DDBJ whole genome shotgun (WGS) entry which is preliminary data.</text>
</comment>
<feature type="non-terminal residue" evidence="2">
    <location>
        <position position="1"/>
    </location>
</feature>
<reference evidence="2 3" key="1">
    <citation type="submission" date="2021-06" db="EMBL/GenBank/DDBJ databases">
        <authorList>
            <person name="Kallberg Y."/>
            <person name="Tangrot J."/>
            <person name="Rosling A."/>
        </authorList>
    </citation>
    <scope>NUCLEOTIDE SEQUENCE [LARGE SCALE GENOMIC DNA]</scope>
    <source>
        <strain evidence="2 3">120-4 pot B 10/14</strain>
    </source>
</reference>
<feature type="compositionally biased region" description="Polar residues" evidence="1">
    <location>
        <begin position="24"/>
        <end position="33"/>
    </location>
</feature>
<protein>
    <submittedName>
        <fullName evidence="2">26321_t:CDS:1</fullName>
    </submittedName>
</protein>
<accession>A0ABN7W2B3</accession>
<evidence type="ECO:0000313" key="2">
    <source>
        <dbReference type="EMBL" id="CAG8810257.1"/>
    </source>
</evidence>
<proteinExistence type="predicted"/>
<name>A0ABN7W2B3_GIGMA</name>
<evidence type="ECO:0000313" key="3">
    <source>
        <dbReference type="Proteomes" id="UP000789901"/>
    </source>
</evidence>
<dbReference type="EMBL" id="CAJVQB010027273">
    <property type="protein sequence ID" value="CAG8810257.1"/>
    <property type="molecule type" value="Genomic_DNA"/>
</dbReference>
<keyword evidence="3" id="KW-1185">Reference proteome</keyword>
<feature type="region of interest" description="Disordered" evidence="1">
    <location>
        <begin position="16"/>
        <end position="43"/>
    </location>
</feature>